<organism evidence="3 4">
    <name type="scientific">Paracoccidioides brasiliensis</name>
    <dbReference type="NCBI Taxonomy" id="121759"/>
    <lineage>
        <taxon>Eukaryota</taxon>
        <taxon>Fungi</taxon>
        <taxon>Dikarya</taxon>
        <taxon>Ascomycota</taxon>
        <taxon>Pezizomycotina</taxon>
        <taxon>Eurotiomycetes</taxon>
        <taxon>Eurotiomycetidae</taxon>
        <taxon>Onygenales</taxon>
        <taxon>Ajellomycetaceae</taxon>
        <taxon>Paracoccidioides</taxon>
    </lineage>
</organism>
<protein>
    <submittedName>
        <fullName evidence="3">Uncharacterized protein</fullName>
    </submittedName>
</protein>
<keyword evidence="1" id="KW-0175">Coiled coil</keyword>
<sequence length="346" mass="39843">MPDTEVDYDYDAFKYPKFHLPYIVRTPSPSSLPWSLTPEFYHKDREHKLLNHLWHVQLGKEQLRHHWNIQALHEFWRENGPPTFEGRRYGWSPTWIVDALSSLKEDLEGFQRVADRAELKRVRMQNQAKQVLGLSGIELKDEGWVSDGEIKLAVKPARGDVVGGQRECLGDEAVLVKKIVMDKEKGWESFRVRDRKDRETMKDAARRNLEKWRDTIEEITARRGNESNGNTDFNDDDETPTHTPLRRPCTLPVTPPDRPAVNTLETARKASKMVHHKGEEKGRQEQSNWAMGWHNALIRPSAGSPFSNLGSTRSRMMMDVKMDMSDIESGSGRDPMAILAVPVQLL</sequence>
<evidence type="ECO:0000313" key="4">
    <source>
        <dbReference type="Proteomes" id="UP000242814"/>
    </source>
</evidence>
<gene>
    <name evidence="3" type="ORF">ACO22_02415</name>
</gene>
<evidence type="ECO:0000313" key="3">
    <source>
        <dbReference type="EMBL" id="ODH38314.1"/>
    </source>
</evidence>
<dbReference type="VEuPathDB" id="FungiDB:PABG_05855"/>
<name>A0A1D2JIS7_PARBR</name>
<evidence type="ECO:0000256" key="2">
    <source>
        <dbReference type="SAM" id="MobiDB-lite"/>
    </source>
</evidence>
<comment type="caution">
    <text evidence="3">The sequence shown here is derived from an EMBL/GenBank/DDBJ whole genome shotgun (WGS) entry which is preliminary data.</text>
</comment>
<dbReference type="VEuPathDB" id="FungiDB:PADG_06893"/>
<feature type="region of interest" description="Disordered" evidence="2">
    <location>
        <begin position="220"/>
        <end position="260"/>
    </location>
</feature>
<proteinExistence type="predicted"/>
<feature type="coiled-coil region" evidence="1">
    <location>
        <begin position="100"/>
        <end position="127"/>
    </location>
</feature>
<reference evidence="3 4" key="1">
    <citation type="submission" date="2016-06" db="EMBL/GenBank/DDBJ databases">
        <authorList>
            <person name="Kjaerup R.B."/>
            <person name="Dalgaard T.S."/>
            <person name="Juul-Madsen H.R."/>
        </authorList>
    </citation>
    <scope>NUCLEOTIDE SEQUENCE [LARGE SCALE GENOMIC DNA]</scope>
    <source>
        <strain evidence="3 4">Pb300</strain>
    </source>
</reference>
<evidence type="ECO:0000256" key="1">
    <source>
        <dbReference type="SAM" id="Coils"/>
    </source>
</evidence>
<dbReference type="EMBL" id="LZYO01000074">
    <property type="protein sequence ID" value="ODH38314.1"/>
    <property type="molecule type" value="Genomic_DNA"/>
</dbReference>
<accession>A0A1D2JIS7</accession>
<dbReference type="Proteomes" id="UP000242814">
    <property type="component" value="Unassembled WGS sequence"/>
</dbReference>
<dbReference type="AlphaFoldDB" id="A0A1D2JIS7"/>